<sequence length="105" mass="11860">MFQKLVFAYYHNTHTAPVLREIFSGITCSRHVCTTAVYAWSALLWWPAVARALDNNNTINPFVRGKLIKNSPTAKAVQRGGGNRTIFPQTSLLVYFLRSPYSLNV</sequence>
<gene>
    <name evidence="1" type="ORF">g.43794</name>
</gene>
<organism evidence="1">
    <name type="scientific">Sipha flava</name>
    <name type="common">yellow sugarcane aphid</name>
    <dbReference type="NCBI Taxonomy" id="143950"/>
    <lineage>
        <taxon>Eukaryota</taxon>
        <taxon>Metazoa</taxon>
        <taxon>Ecdysozoa</taxon>
        <taxon>Arthropoda</taxon>
        <taxon>Hexapoda</taxon>
        <taxon>Insecta</taxon>
        <taxon>Pterygota</taxon>
        <taxon>Neoptera</taxon>
        <taxon>Paraneoptera</taxon>
        <taxon>Hemiptera</taxon>
        <taxon>Sternorrhyncha</taxon>
        <taxon>Aphidomorpha</taxon>
        <taxon>Aphidoidea</taxon>
        <taxon>Aphididae</taxon>
        <taxon>Sipha</taxon>
    </lineage>
</organism>
<accession>A0A2S2Q6H3</accession>
<proteinExistence type="predicted"/>
<reference evidence="1" key="1">
    <citation type="submission" date="2018-04" db="EMBL/GenBank/DDBJ databases">
        <title>Transcriptome assembly of Sipha flava.</title>
        <authorList>
            <person name="Scully E.D."/>
            <person name="Geib S.M."/>
            <person name="Palmer N.A."/>
            <person name="Koch K."/>
            <person name="Bradshaw J."/>
            <person name="Heng-Moss T."/>
            <person name="Sarath G."/>
        </authorList>
    </citation>
    <scope>NUCLEOTIDE SEQUENCE</scope>
</reference>
<protein>
    <submittedName>
        <fullName evidence="1">Uncharacterized protein</fullName>
    </submittedName>
</protein>
<dbReference type="EMBL" id="GGMS01003997">
    <property type="protein sequence ID" value="MBY73200.1"/>
    <property type="molecule type" value="Transcribed_RNA"/>
</dbReference>
<dbReference type="AlphaFoldDB" id="A0A2S2Q6H3"/>
<evidence type="ECO:0000313" key="1">
    <source>
        <dbReference type="EMBL" id="MBY73200.1"/>
    </source>
</evidence>
<name>A0A2S2Q6H3_9HEMI</name>